<dbReference type="InParanoid" id="A0A167MTZ5"/>
<dbReference type="Proteomes" id="UP000077315">
    <property type="component" value="Unassembled WGS sequence"/>
</dbReference>
<dbReference type="VEuPathDB" id="FungiDB:PHYBLDRAFT_145438"/>
<dbReference type="RefSeq" id="XP_018292014.1">
    <property type="nucleotide sequence ID" value="XM_018431439.1"/>
</dbReference>
<dbReference type="GeneID" id="28992345"/>
<organism evidence="1 2">
    <name type="scientific">Phycomyces blakesleeanus (strain ATCC 8743b / DSM 1359 / FGSC 10004 / NBRC 33097 / NRRL 1555)</name>
    <dbReference type="NCBI Taxonomy" id="763407"/>
    <lineage>
        <taxon>Eukaryota</taxon>
        <taxon>Fungi</taxon>
        <taxon>Fungi incertae sedis</taxon>
        <taxon>Mucoromycota</taxon>
        <taxon>Mucoromycotina</taxon>
        <taxon>Mucoromycetes</taxon>
        <taxon>Mucorales</taxon>
        <taxon>Phycomycetaceae</taxon>
        <taxon>Phycomyces</taxon>
    </lineage>
</organism>
<evidence type="ECO:0000313" key="1">
    <source>
        <dbReference type="EMBL" id="OAD73974.1"/>
    </source>
</evidence>
<dbReference type="EMBL" id="KV440980">
    <property type="protein sequence ID" value="OAD73974.1"/>
    <property type="molecule type" value="Genomic_DNA"/>
</dbReference>
<sequence length="51" mass="5373">MPAVLDTQRMSIVVGARCHPLAMVTLLEWQSCVSGSKGTGEQGRSQAGKSL</sequence>
<proteinExistence type="predicted"/>
<name>A0A167MTZ5_PHYB8</name>
<dbReference type="AlphaFoldDB" id="A0A167MTZ5"/>
<accession>A0A167MTZ5</accession>
<evidence type="ECO:0000313" key="2">
    <source>
        <dbReference type="Proteomes" id="UP000077315"/>
    </source>
</evidence>
<keyword evidence="2" id="KW-1185">Reference proteome</keyword>
<gene>
    <name evidence="1" type="ORF">PHYBLDRAFT_145438</name>
</gene>
<reference evidence="2" key="1">
    <citation type="submission" date="2015-06" db="EMBL/GenBank/DDBJ databases">
        <title>Expansion of signal transduction pathways in fungi by whole-genome duplication.</title>
        <authorList>
            <consortium name="DOE Joint Genome Institute"/>
            <person name="Corrochano L.M."/>
            <person name="Kuo A."/>
            <person name="Marcet-Houben M."/>
            <person name="Polaino S."/>
            <person name="Salamov A."/>
            <person name="Villalobos J.M."/>
            <person name="Alvarez M.I."/>
            <person name="Avalos J."/>
            <person name="Benito E.P."/>
            <person name="Benoit I."/>
            <person name="Burger G."/>
            <person name="Camino L.P."/>
            <person name="Canovas D."/>
            <person name="Cerda-Olmedo E."/>
            <person name="Cheng J.-F."/>
            <person name="Dominguez A."/>
            <person name="Elias M."/>
            <person name="Eslava A.P."/>
            <person name="Glaser F."/>
            <person name="Grimwood J."/>
            <person name="Gutierrez G."/>
            <person name="Heitman J."/>
            <person name="Henrissat B."/>
            <person name="Iturriaga E.A."/>
            <person name="Lang B.F."/>
            <person name="Lavin J.L."/>
            <person name="Lee S."/>
            <person name="Li W."/>
            <person name="Lindquist E."/>
            <person name="Lopez-Garcia S."/>
            <person name="Luque E.M."/>
            <person name="Marcos A.T."/>
            <person name="Martin J."/>
            <person name="McCluskey K."/>
            <person name="Medina H.R."/>
            <person name="Miralles-Duran A."/>
            <person name="Miyazaki A."/>
            <person name="Munoz-Torres E."/>
            <person name="Oguiza J.A."/>
            <person name="Ohm R."/>
            <person name="Olmedo M."/>
            <person name="Orejas M."/>
            <person name="Ortiz-Castellanos L."/>
            <person name="Pisabarro A.G."/>
            <person name="Rodriguez-Romero J."/>
            <person name="Ruiz-Herrera J."/>
            <person name="Ruiz-Vazquez R."/>
            <person name="Sanz C."/>
            <person name="Schackwitz W."/>
            <person name="Schmutz J."/>
            <person name="Shahriari M."/>
            <person name="Shelest E."/>
            <person name="Silva-Franco F."/>
            <person name="Soanes D."/>
            <person name="Syed K."/>
            <person name="Tagua V.G."/>
            <person name="Talbot N.J."/>
            <person name="Thon M."/>
            <person name="De vries R.P."/>
            <person name="Wiebenga A."/>
            <person name="Yadav J.S."/>
            <person name="Braun E.L."/>
            <person name="Baker S."/>
            <person name="Garre V."/>
            <person name="Horwitz B."/>
            <person name="Torres-Martinez S."/>
            <person name="Idnurm A."/>
            <person name="Herrera-Estrella A."/>
            <person name="Gabaldon T."/>
            <person name="Grigoriev I.V."/>
        </authorList>
    </citation>
    <scope>NUCLEOTIDE SEQUENCE [LARGE SCALE GENOMIC DNA]</scope>
    <source>
        <strain evidence="2">NRRL 1555(-)</strain>
    </source>
</reference>
<protein>
    <submittedName>
        <fullName evidence="1">Uncharacterized protein</fullName>
    </submittedName>
</protein>